<feature type="domain" description="Gfo/Idh/MocA-like oxidoreductase N-terminal" evidence="2">
    <location>
        <begin position="14"/>
        <end position="135"/>
    </location>
</feature>
<dbReference type="SUPFAM" id="SSF55347">
    <property type="entry name" value="Glyceraldehyde-3-phosphate dehydrogenase-like, C-terminal domain"/>
    <property type="match status" value="1"/>
</dbReference>
<dbReference type="AlphaFoldDB" id="A0A8J8GPR3"/>
<dbReference type="Gene3D" id="3.30.360.10">
    <property type="entry name" value="Dihydrodipicolinate Reductase, domain 2"/>
    <property type="match status" value="1"/>
</dbReference>
<dbReference type="EMBL" id="JABURA010000002">
    <property type="protein sequence ID" value="NUB93591.1"/>
    <property type="molecule type" value="Genomic_DNA"/>
</dbReference>
<dbReference type="InterPro" id="IPR000683">
    <property type="entry name" value="Gfo/Idh/MocA-like_OxRdtase_N"/>
</dbReference>
<sequence length="355" mass="39669">MRDYDMVDSSAADLRVGLVGLGSLGVRLGRQFEAVPDAELAAIADVSEANLAEAGGELEVPSSNQYLDYEAMLDEADLDAAAIATPNGLHYDQTVAALERDLHVLCEKPLATNLEDARDLYRRDRENDRVMMLGYQRHLNPAFINARQRWAEGDAEPTFITGEITHDWRSYYENMDDWRMDPELSGGGHLLNVGSHVIDAILWVTGLTPTHVNANVEFHDDEQLFDKQSSITIEFDNGAIANFSDTGIVACTREHIHIWDDDGAVYLEGREWDERTGYTIDAEGTEHDRHLDYHGRETKAEAFTESVLEGTEPPISVRDAFRTLVVTMAAYESGRADERIDLAERYSFVGDGLLD</sequence>
<dbReference type="PANTHER" id="PTHR43818:SF11">
    <property type="entry name" value="BCDNA.GH03377"/>
    <property type="match status" value="1"/>
</dbReference>
<dbReference type="Gene3D" id="3.40.50.720">
    <property type="entry name" value="NAD(P)-binding Rossmann-like Domain"/>
    <property type="match status" value="1"/>
</dbReference>
<dbReference type="InterPro" id="IPR055170">
    <property type="entry name" value="GFO_IDH_MocA-like_dom"/>
</dbReference>
<reference evidence="4" key="1">
    <citation type="submission" date="2020-06" db="EMBL/GenBank/DDBJ databases">
        <title>Haloterrigena sp. nov., an extremely halophilic archaeon isolated from a saline sediment.</title>
        <authorList>
            <person name="Liu B.-B."/>
        </authorList>
    </citation>
    <scope>NUCLEOTIDE SEQUENCE</scope>
    <source>
        <strain evidence="4">SYSU A121-1</strain>
    </source>
</reference>
<dbReference type="GO" id="GO:0016491">
    <property type="term" value="F:oxidoreductase activity"/>
    <property type="evidence" value="ECO:0007669"/>
    <property type="project" value="UniProtKB-KW"/>
</dbReference>
<accession>A0A8J8GPR3</accession>
<evidence type="ECO:0000259" key="2">
    <source>
        <dbReference type="Pfam" id="PF01408"/>
    </source>
</evidence>
<gene>
    <name evidence="4" type="ORF">HT576_21655</name>
</gene>
<protein>
    <submittedName>
        <fullName evidence="4">Gfo/Idh/MocA family oxidoreductase</fullName>
    </submittedName>
</protein>
<evidence type="ECO:0000256" key="1">
    <source>
        <dbReference type="ARBA" id="ARBA00023002"/>
    </source>
</evidence>
<evidence type="ECO:0000313" key="5">
    <source>
        <dbReference type="Proteomes" id="UP000728647"/>
    </source>
</evidence>
<feature type="domain" description="GFO/IDH/MocA-like oxidoreductase" evidence="3">
    <location>
        <begin position="156"/>
        <end position="258"/>
    </location>
</feature>
<dbReference type="Proteomes" id="UP000728647">
    <property type="component" value="Unassembled WGS sequence"/>
</dbReference>
<comment type="caution">
    <text evidence="4">The sequence shown here is derived from an EMBL/GenBank/DDBJ whole genome shotgun (WGS) entry which is preliminary data.</text>
</comment>
<dbReference type="PANTHER" id="PTHR43818">
    <property type="entry name" value="BCDNA.GH03377"/>
    <property type="match status" value="1"/>
</dbReference>
<organism evidence="4 5">
    <name type="scientific">Haloterrigena gelatinilytica</name>
    <dbReference type="NCBI Taxonomy" id="2741724"/>
    <lineage>
        <taxon>Archaea</taxon>
        <taxon>Methanobacteriati</taxon>
        <taxon>Methanobacteriota</taxon>
        <taxon>Stenosarchaea group</taxon>
        <taxon>Halobacteria</taxon>
        <taxon>Halobacteriales</taxon>
        <taxon>Natrialbaceae</taxon>
        <taxon>Haloterrigena</taxon>
    </lineage>
</organism>
<evidence type="ECO:0000259" key="3">
    <source>
        <dbReference type="Pfam" id="PF22725"/>
    </source>
</evidence>
<dbReference type="OrthoDB" id="25239at2157"/>
<dbReference type="GO" id="GO:0000166">
    <property type="term" value="F:nucleotide binding"/>
    <property type="evidence" value="ECO:0007669"/>
    <property type="project" value="InterPro"/>
</dbReference>
<dbReference type="InterPro" id="IPR050463">
    <property type="entry name" value="Gfo/Idh/MocA_oxidrdct_glycsds"/>
</dbReference>
<dbReference type="RefSeq" id="WP_174703238.1">
    <property type="nucleotide sequence ID" value="NZ_JABURA010000002.1"/>
</dbReference>
<proteinExistence type="predicted"/>
<keyword evidence="1" id="KW-0560">Oxidoreductase</keyword>
<evidence type="ECO:0000313" key="4">
    <source>
        <dbReference type="EMBL" id="NUB93591.1"/>
    </source>
</evidence>
<dbReference type="SUPFAM" id="SSF51735">
    <property type="entry name" value="NAD(P)-binding Rossmann-fold domains"/>
    <property type="match status" value="1"/>
</dbReference>
<dbReference type="Pfam" id="PF22725">
    <property type="entry name" value="GFO_IDH_MocA_C3"/>
    <property type="match status" value="1"/>
</dbReference>
<name>A0A8J8GPR3_9EURY</name>
<dbReference type="InterPro" id="IPR036291">
    <property type="entry name" value="NAD(P)-bd_dom_sf"/>
</dbReference>
<dbReference type="Pfam" id="PF01408">
    <property type="entry name" value="GFO_IDH_MocA"/>
    <property type="match status" value="1"/>
</dbReference>